<dbReference type="EMBL" id="UZAH01029694">
    <property type="protein sequence ID" value="VDP07447.1"/>
    <property type="molecule type" value="Genomic_DNA"/>
</dbReference>
<evidence type="ECO:0000313" key="2">
    <source>
        <dbReference type="Proteomes" id="UP000050761"/>
    </source>
</evidence>
<proteinExistence type="predicted"/>
<keyword evidence="2" id="KW-1185">Reference proteome</keyword>
<dbReference type="InterPro" id="IPR036179">
    <property type="entry name" value="Ig-like_dom_sf"/>
</dbReference>
<reference evidence="1 2" key="1">
    <citation type="submission" date="2018-11" db="EMBL/GenBank/DDBJ databases">
        <authorList>
            <consortium name="Pathogen Informatics"/>
        </authorList>
    </citation>
    <scope>NUCLEOTIDE SEQUENCE [LARGE SCALE GENOMIC DNA]</scope>
</reference>
<organism evidence="2 3">
    <name type="scientific">Heligmosomoides polygyrus</name>
    <name type="common">Parasitic roundworm</name>
    <dbReference type="NCBI Taxonomy" id="6339"/>
    <lineage>
        <taxon>Eukaryota</taxon>
        <taxon>Metazoa</taxon>
        <taxon>Ecdysozoa</taxon>
        <taxon>Nematoda</taxon>
        <taxon>Chromadorea</taxon>
        <taxon>Rhabditida</taxon>
        <taxon>Rhabditina</taxon>
        <taxon>Rhabditomorpha</taxon>
        <taxon>Strongyloidea</taxon>
        <taxon>Heligmosomidae</taxon>
        <taxon>Heligmosomoides</taxon>
    </lineage>
</organism>
<evidence type="ECO:0000313" key="3">
    <source>
        <dbReference type="WBParaSite" id="HPBE_0001693301-mRNA-1"/>
    </source>
</evidence>
<gene>
    <name evidence="1" type="ORF">HPBE_LOCUS16932</name>
</gene>
<dbReference type="OrthoDB" id="5842861at2759"/>
<name>A0A183G5L8_HELPZ</name>
<accession>A0A3P8A0Z9</accession>
<evidence type="ECO:0000313" key="1">
    <source>
        <dbReference type="EMBL" id="VDP07447.1"/>
    </source>
</evidence>
<sequence length="126" mass="14688">MIFRICLLLSAVACYTSMALVYVERHRVGSRVRLYLRPREEYWVRERFGVAWEFIKHCGPYERGPHCHTFVTKDYKPSQPRTFAAVHADGALVIDPMQATDIGIYYCGTPNVTYVAIYLYFHVISF</sequence>
<dbReference type="AlphaFoldDB" id="A0A183G5L8"/>
<dbReference type="SUPFAM" id="SSF48726">
    <property type="entry name" value="Immunoglobulin"/>
    <property type="match status" value="1"/>
</dbReference>
<reference evidence="3" key="2">
    <citation type="submission" date="2019-09" db="UniProtKB">
        <authorList>
            <consortium name="WormBaseParasite"/>
        </authorList>
    </citation>
    <scope>IDENTIFICATION</scope>
</reference>
<dbReference type="Proteomes" id="UP000050761">
    <property type="component" value="Unassembled WGS sequence"/>
</dbReference>
<dbReference type="WBParaSite" id="HPBE_0001693301-mRNA-1">
    <property type="protein sequence ID" value="HPBE_0001693301-mRNA-1"/>
    <property type="gene ID" value="HPBE_0001693301"/>
</dbReference>
<accession>A0A183G5L8</accession>
<protein>
    <submittedName>
        <fullName evidence="3">Ig-like domain-containing protein</fullName>
    </submittedName>
</protein>